<evidence type="ECO:0000313" key="4">
    <source>
        <dbReference type="Proteomes" id="UP000070376"/>
    </source>
</evidence>
<dbReference type="Proteomes" id="UP000032024">
    <property type="component" value="Chromosome"/>
</dbReference>
<dbReference type="EMBL" id="LRPN01000161">
    <property type="protein sequence ID" value="KWZ77856.1"/>
    <property type="molecule type" value="Genomic_DNA"/>
</dbReference>
<sequence>MVVKAVSSLAKSRNFTDSVSPILEHVMIKNKAGEYTINQ</sequence>
<evidence type="ECO:0000313" key="2">
    <source>
        <dbReference type="EMBL" id="KWZ77856.1"/>
    </source>
</evidence>
<dbReference type="Proteomes" id="UP000070376">
    <property type="component" value="Unassembled WGS sequence"/>
</dbReference>
<reference evidence="4" key="4">
    <citation type="submission" date="2016-01" db="EMBL/GenBank/DDBJ databases">
        <authorList>
            <person name="Mitreva M."/>
            <person name="Pepin K.H."/>
            <person name="Mihindukulasuriya K.A."/>
            <person name="Fulton R."/>
            <person name="Fronick C."/>
            <person name="O'Laughlin M."/>
            <person name="Miner T."/>
            <person name="Herter B."/>
            <person name="Rosa B.A."/>
            <person name="Cordes M."/>
            <person name="Tomlinson C."/>
            <person name="Wollam A."/>
            <person name="Palsikar V.B."/>
            <person name="Mardis E.R."/>
            <person name="Wilson R.K."/>
        </authorList>
    </citation>
    <scope>NUCLEOTIDE SEQUENCE [LARGE SCALE GENOMIC DNA]</scope>
    <source>
        <strain evidence="4">GED7749B</strain>
    </source>
</reference>
<dbReference type="AlphaFoldDB" id="A0A0C5C5X9"/>
<reference evidence="2" key="3">
    <citation type="submission" date="2016-01" db="EMBL/GenBank/DDBJ databases">
        <authorList>
            <person name="Oliw E.H."/>
        </authorList>
    </citation>
    <scope>NUCLEOTIDE SEQUENCE [LARGE SCALE GENOMIC DNA]</scope>
    <source>
        <strain evidence="2">GED7749B</strain>
    </source>
</reference>
<name>A0A0C5C5X9_HEYCO</name>
<organism evidence="2 4">
    <name type="scientific">Heyndrickxia coagulans</name>
    <name type="common">Weizmannia coagulans</name>
    <dbReference type="NCBI Taxonomy" id="1398"/>
    <lineage>
        <taxon>Bacteria</taxon>
        <taxon>Bacillati</taxon>
        <taxon>Bacillota</taxon>
        <taxon>Bacilli</taxon>
        <taxon>Bacillales</taxon>
        <taxon>Bacillaceae</taxon>
        <taxon>Heyndrickxia</taxon>
    </lineage>
</organism>
<evidence type="ECO:0000313" key="3">
    <source>
        <dbReference type="Proteomes" id="UP000032024"/>
    </source>
</evidence>
<evidence type="ECO:0000313" key="1">
    <source>
        <dbReference type="EMBL" id="AJO23733.1"/>
    </source>
</evidence>
<proteinExistence type="predicted"/>
<accession>A0A0C5C5X9</accession>
<reference evidence="3" key="2">
    <citation type="submission" date="2015-01" db="EMBL/GenBank/DDBJ databases">
        <title>Comparative genome analysis of Bacillus coagulans HM-08, Clostridium butyricum HM-68, Bacillus subtilis HM-66 and Bacillus paralicheniformis BL-09.</title>
        <authorList>
            <person name="Zhang H."/>
        </authorList>
    </citation>
    <scope>NUCLEOTIDE SEQUENCE [LARGE SCALE GENOMIC DNA]</scope>
    <source>
        <strain evidence="3">HM-08</strain>
    </source>
</reference>
<protein>
    <submittedName>
        <fullName evidence="2">Uncharacterized protein</fullName>
    </submittedName>
</protein>
<gene>
    <name evidence="2" type="ORF">HMPREF3213_03161</name>
    <name evidence="1" type="ORF">SB48_HM08orf04690</name>
</gene>
<dbReference type="PATRIC" id="fig|1398.18.peg.2915"/>
<reference evidence="1" key="1">
    <citation type="submission" date="2015-01" db="EMBL/GenBank/DDBJ databases">
        <title>Comparative genome analysis of Bacillus coagulans HM-08, Clostridium butyricum HM-68, Bacillus subtilis HM-66 and Bacillus licheniformis BL-09.</title>
        <authorList>
            <person name="Zhang H."/>
        </authorList>
    </citation>
    <scope>NUCLEOTIDE SEQUENCE [LARGE SCALE GENOMIC DNA]</scope>
    <source>
        <strain evidence="1">HM-08</strain>
    </source>
</reference>
<dbReference type="EMBL" id="CP010525">
    <property type="protein sequence ID" value="AJO23733.1"/>
    <property type="molecule type" value="Genomic_DNA"/>
</dbReference>
<keyword evidence="3" id="KW-1185">Reference proteome</keyword>